<keyword evidence="1" id="KW-0969">Cilium</keyword>
<reference evidence="2" key="1">
    <citation type="submission" date="2017-09" db="EMBL/GenBank/DDBJ databases">
        <authorList>
            <person name="Varghese N."/>
            <person name="Submissions S."/>
        </authorList>
    </citation>
    <scope>NUCLEOTIDE SEQUENCE [LARGE SCALE GENOMIC DNA]</scope>
    <source>
        <strain evidence="2">MSL47</strain>
    </source>
</reference>
<proteinExistence type="predicted"/>
<dbReference type="Pfam" id="PF06289">
    <property type="entry name" value="FlbD"/>
    <property type="match status" value="1"/>
</dbReference>
<sequence length="66" mass="7523">MSLIIELTRLNDSKLVINAELIETIESTPDTVITLTTNHRLVVKEDVEEVVAKVVDYKKKIAFRPE</sequence>
<dbReference type="AlphaFoldDB" id="A0A285FQG9"/>
<keyword evidence="1" id="KW-0966">Cell projection</keyword>
<dbReference type="STRING" id="1413210.U472_06320"/>
<evidence type="ECO:0000313" key="2">
    <source>
        <dbReference type="Proteomes" id="UP000219573"/>
    </source>
</evidence>
<protein>
    <submittedName>
        <fullName evidence="1">Flagellar protein FlbD</fullName>
    </submittedName>
</protein>
<dbReference type="PANTHER" id="PTHR39185">
    <property type="entry name" value="SWARMING MOTILITY PROTEIN SWRD"/>
    <property type="match status" value="1"/>
</dbReference>
<dbReference type="RefSeq" id="WP_253250650.1">
    <property type="nucleotide sequence ID" value="NZ_OBDZ01000002.1"/>
</dbReference>
<accession>A0A285FQG9</accession>
<dbReference type="Proteomes" id="UP000219573">
    <property type="component" value="Unassembled WGS sequence"/>
</dbReference>
<keyword evidence="1" id="KW-0282">Flagellum</keyword>
<gene>
    <name evidence="1" type="ORF">SAMN06265827_102195</name>
</gene>
<dbReference type="PANTHER" id="PTHR39185:SF1">
    <property type="entry name" value="SWARMING MOTILITY PROTEIN SWRD"/>
    <property type="match status" value="1"/>
</dbReference>
<evidence type="ECO:0000313" key="1">
    <source>
        <dbReference type="EMBL" id="SNY13084.1"/>
    </source>
</evidence>
<name>A0A285FQG9_9FIRM</name>
<dbReference type="EMBL" id="OBDZ01000002">
    <property type="protein sequence ID" value="SNY13084.1"/>
    <property type="molecule type" value="Genomic_DNA"/>
</dbReference>
<keyword evidence="2" id="KW-1185">Reference proteome</keyword>
<dbReference type="InterPro" id="IPR009384">
    <property type="entry name" value="SwrD-like"/>
</dbReference>
<organism evidence="1 2">
    <name type="scientific">Orenia metallireducens</name>
    <dbReference type="NCBI Taxonomy" id="1413210"/>
    <lineage>
        <taxon>Bacteria</taxon>
        <taxon>Bacillati</taxon>
        <taxon>Bacillota</taxon>
        <taxon>Clostridia</taxon>
        <taxon>Halanaerobiales</taxon>
        <taxon>Halobacteroidaceae</taxon>
        <taxon>Orenia</taxon>
    </lineage>
</organism>